<protein>
    <recommendedName>
        <fullName evidence="3">GATA-type domain-containing protein</fullName>
    </recommendedName>
</protein>
<dbReference type="BioCyc" id="CNIT1237085:G1324-2863-MONOMER"/>
<proteinExistence type="predicted"/>
<dbReference type="Proteomes" id="UP000008037">
    <property type="component" value="Chromosome"/>
</dbReference>
<evidence type="ECO:0008006" key="3">
    <source>
        <dbReference type="Google" id="ProtNLM"/>
    </source>
</evidence>
<dbReference type="HOGENOM" id="CLU_186514_0_0_2"/>
<name>K0ILX9_NITGG</name>
<dbReference type="AlphaFoldDB" id="K0ILX9"/>
<dbReference type="OrthoDB" id="8772at2157"/>
<accession>K0ILX9</accession>
<organism evidence="1 2">
    <name type="scientific">Nitrososphaera gargensis (strain Ga9.2)</name>
    <dbReference type="NCBI Taxonomy" id="1237085"/>
    <lineage>
        <taxon>Archaea</taxon>
        <taxon>Nitrososphaerota</taxon>
        <taxon>Nitrososphaeria</taxon>
        <taxon>Nitrososphaerales</taxon>
        <taxon>Nitrososphaeraceae</taxon>
        <taxon>Nitrososphaera</taxon>
    </lineage>
</organism>
<dbReference type="EMBL" id="CP002408">
    <property type="protein sequence ID" value="AFU59782.1"/>
    <property type="molecule type" value="Genomic_DNA"/>
</dbReference>
<sequence>MGNKPSKCALCGSDLGAFTYRPMPQWNISGIICGQCYDKKLTEHYIAPDRRDVTKR</sequence>
<dbReference type="STRING" id="1237085.Ngar_c28630"/>
<dbReference type="KEGG" id="nga:Ngar_c28630"/>
<evidence type="ECO:0000313" key="1">
    <source>
        <dbReference type="EMBL" id="AFU59782.1"/>
    </source>
</evidence>
<dbReference type="RefSeq" id="WP_015020316.1">
    <property type="nucleotide sequence ID" value="NC_018719.1"/>
</dbReference>
<dbReference type="GeneID" id="58787778"/>
<evidence type="ECO:0000313" key="2">
    <source>
        <dbReference type="Proteomes" id="UP000008037"/>
    </source>
</evidence>
<keyword evidence="2" id="KW-1185">Reference proteome</keyword>
<gene>
    <name evidence="1" type="ordered locus">Ngar_c28630</name>
</gene>
<dbReference type="InParanoid" id="K0ILX9"/>
<reference evidence="1 2" key="1">
    <citation type="journal article" date="2012" name="Environ. Microbiol.">
        <title>The genome of the ammonia-oxidizing Candidatus Nitrososphaera gargensis: insights into metabolic versatility and environmental adaptations.</title>
        <authorList>
            <person name="Spang A."/>
            <person name="Poehlein A."/>
            <person name="Offre P."/>
            <person name="Zumbragel S."/>
            <person name="Haider S."/>
            <person name="Rychlik N."/>
            <person name="Nowka B."/>
            <person name="Schmeisser C."/>
            <person name="Lebedeva E.V."/>
            <person name="Rattei T."/>
            <person name="Bohm C."/>
            <person name="Schmid M."/>
            <person name="Galushko A."/>
            <person name="Hatzenpichler R."/>
            <person name="Weinmaier T."/>
            <person name="Daniel R."/>
            <person name="Schleper C."/>
            <person name="Spieck E."/>
            <person name="Streit W."/>
            <person name="Wagner M."/>
        </authorList>
    </citation>
    <scope>NUCLEOTIDE SEQUENCE [LARGE SCALE GENOMIC DNA]</scope>
    <source>
        <strain evidence="2">Ga9.2</strain>
    </source>
</reference>